<feature type="active site" description="Charge relay system" evidence="5">
    <location>
        <position position="231"/>
    </location>
</feature>
<evidence type="ECO:0000259" key="6">
    <source>
        <dbReference type="Pfam" id="PF01425"/>
    </source>
</evidence>
<keyword evidence="4" id="KW-0378">Hydrolase</keyword>
<comment type="catalytic activity">
    <reaction evidence="1">
        <text>a monocarboxylic acid amide + H2O = a monocarboxylate + NH4(+)</text>
        <dbReference type="Rhea" id="RHEA:12020"/>
        <dbReference type="ChEBI" id="CHEBI:15377"/>
        <dbReference type="ChEBI" id="CHEBI:28938"/>
        <dbReference type="ChEBI" id="CHEBI:35757"/>
        <dbReference type="ChEBI" id="CHEBI:83628"/>
        <dbReference type="EC" id="3.5.1.4"/>
    </reaction>
</comment>
<reference evidence="7" key="1">
    <citation type="journal article" date="2014" name="Genome Announc.">
        <title>Draft genome sequence of Rhodosporidium toruloides CECT1137, an oleaginous yeast of biotechnological interest.</title>
        <authorList>
            <person name="Morin N."/>
            <person name="Calcas X."/>
            <person name="Devillers H."/>
            <person name="Durrens P."/>
            <person name="Sherman D.J."/>
            <person name="Nicaud J.-M."/>
            <person name="Neuveglise C."/>
        </authorList>
    </citation>
    <scope>NUCLEOTIDE SEQUENCE</scope>
    <source>
        <strain evidence="7">CECT1137</strain>
    </source>
</reference>
<dbReference type="InterPro" id="IPR036928">
    <property type="entry name" value="AS_sf"/>
</dbReference>
<dbReference type="SUPFAM" id="SSF75304">
    <property type="entry name" value="Amidase signature (AS) enzymes"/>
    <property type="match status" value="1"/>
</dbReference>
<dbReference type="EC" id="3.5.1.4" evidence="3"/>
<organism evidence="7">
    <name type="scientific">Rhodotorula toruloides</name>
    <name type="common">Yeast</name>
    <name type="synonym">Rhodosporidium toruloides</name>
    <dbReference type="NCBI Taxonomy" id="5286"/>
    <lineage>
        <taxon>Eukaryota</taxon>
        <taxon>Fungi</taxon>
        <taxon>Dikarya</taxon>
        <taxon>Basidiomycota</taxon>
        <taxon>Pucciniomycotina</taxon>
        <taxon>Microbotryomycetes</taxon>
        <taxon>Sporidiobolales</taxon>
        <taxon>Sporidiobolaceae</taxon>
        <taxon>Rhodotorula</taxon>
    </lineage>
</organism>
<evidence type="ECO:0000256" key="4">
    <source>
        <dbReference type="ARBA" id="ARBA00022801"/>
    </source>
</evidence>
<feature type="active site" description="Acyl-ester intermediate" evidence="5">
    <location>
        <position position="255"/>
    </location>
</feature>
<comment type="similarity">
    <text evidence="2">Belongs to the amidase family.</text>
</comment>
<evidence type="ECO:0000313" key="7">
    <source>
        <dbReference type="EMBL" id="CDR37478.1"/>
    </source>
</evidence>
<dbReference type="PROSITE" id="PS00571">
    <property type="entry name" value="AMIDASES"/>
    <property type="match status" value="1"/>
</dbReference>
<accession>A0A061AS15</accession>
<proteinExistence type="inferred from homology"/>
<dbReference type="InterPro" id="IPR020556">
    <property type="entry name" value="Amidase_CS"/>
</dbReference>
<gene>
    <name evidence="7" type="ORF">RHTO0S_02e15368g</name>
</gene>
<sequence length="576" mass="62705">MLVNPAVHPPLQTQLPPNGIAKVEKASWAVEAAAKKAAQSALIPSAWRLPSTLLDTLPLDVRPVVAACGLLTARQVTITEIDEASVILTRLRNGEYSAVEVAEAFCLRAAIAHQLTNCLTEILFDAALARAKQLDEHLALTGEPVGPLHGLPISLKDQFDIANVDSTMGFTALIGRPAQRNSVLVDLLERLGAIIFCKTNVPQTLMAAETNNNVFGRTVNPRNRNLTSGGSSGGEGALLALKGSILGVGTDYGGSIRVPSHCCGLYGLRPTTRRLPYAGVTNVMKGYEGMESTIGPMARSIDSLEVFMRAVVGAEPWLFDAKTVERPWRRSTLELTKKLHIAFALDNGLVHSHPPIRRAINETVAALARAGHQVTPLQGIDWREARDLVGLISGADGGADLRSFLSSGEPVISEAFPFAASTSLTVHELSQLMQRRDAFRQDFLRLWRESAKMSDEGRPFDLVVCPVTTHLAWPHLGRPQDSELITWTTTWSLLDLPACTVPVGELDPLKDAPYPPPEAFFSQQDQRHWDSYAPETFENAPLVVQLVNPRRFREDELLAMARVVEEAVCGGQGEEQ</sequence>
<evidence type="ECO:0000256" key="5">
    <source>
        <dbReference type="PIRSR" id="PIRSR001221-1"/>
    </source>
</evidence>
<dbReference type="PIRSF" id="PIRSF001221">
    <property type="entry name" value="Amidase_fungi"/>
    <property type="match status" value="1"/>
</dbReference>
<dbReference type="GO" id="GO:0004040">
    <property type="term" value="F:amidase activity"/>
    <property type="evidence" value="ECO:0007669"/>
    <property type="project" value="UniProtKB-EC"/>
</dbReference>
<dbReference type="AlphaFoldDB" id="A0A061AS15"/>
<dbReference type="OrthoDB" id="6428749at2759"/>
<feature type="domain" description="Amidase" evidence="6">
    <location>
        <begin position="100"/>
        <end position="546"/>
    </location>
</feature>
<dbReference type="EMBL" id="LK052937">
    <property type="protein sequence ID" value="CDR37478.1"/>
    <property type="molecule type" value="Genomic_DNA"/>
</dbReference>
<protein>
    <recommendedName>
        <fullName evidence="3">amidase</fullName>
        <ecNumber evidence="3">3.5.1.4</ecNumber>
    </recommendedName>
</protein>
<dbReference type="InterPro" id="IPR023631">
    <property type="entry name" value="Amidase_dom"/>
</dbReference>
<evidence type="ECO:0000256" key="1">
    <source>
        <dbReference type="ARBA" id="ARBA00001311"/>
    </source>
</evidence>
<dbReference type="Pfam" id="PF01425">
    <property type="entry name" value="Amidase"/>
    <property type="match status" value="1"/>
</dbReference>
<dbReference type="Gene3D" id="3.90.1300.10">
    <property type="entry name" value="Amidase signature (AS) domain"/>
    <property type="match status" value="1"/>
</dbReference>
<dbReference type="PANTHER" id="PTHR46072">
    <property type="entry name" value="AMIDASE-RELATED-RELATED"/>
    <property type="match status" value="1"/>
</dbReference>
<name>A0A061AS15_RHOTO</name>
<evidence type="ECO:0000256" key="2">
    <source>
        <dbReference type="ARBA" id="ARBA00009199"/>
    </source>
</evidence>
<feature type="active site" description="Charge relay system" evidence="5">
    <location>
        <position position="156"/>
    </location>
</feature>
<evidence type="ECO:0000256" key="3">
    <source>
        <dbReference type="ARBA" id="ARBA00012922"/>
    </source>
</evidence>